<organism evidence="1 2">
    <name type="scientific">Sandaracinobacter neustonicus</name>
    <dbReference type="NCBI Taxonomy" id="1715348"/>
    <lineage>
        <taxon>Bacteria</taxon>
        <taxon>Pseudomonadati</taxon>
        <taxon>Pseudomonadota</taxon>
        <taxon>Alphaproteobacteria</taxon>
        <taxon>Sphingomonadales</taxon>
        <taxon>Sphingosinicellaceae</taxon>
        <taxon>Sandaracinobacter</taxon>
    </lineage>
</organism>
<dbReference type="Gene3D" id="3.30.1540.10">
    <property type="entry name" value="formyl-coa transferase, domain 3"/>
    <property type="match status" value="1"/>
</dbReference>
<dbReference type="PANTHER" id="PTHR48228">
    <property type="entry name" value="SUCCINYL-COA--D-CITRAMALATE COA-TRANSFERASE"/>
    <property type="match status" value="1"/>
</dbReference>
<dbReference type="PANTHER" id="PTHR48228:SF4">
    <property type="entry name" value="BLR3030 PROTEIN"/>
    <property type="match status" value="1"/>
</dbReference>
<dbReference type="NCBIfam" id="TIGR01409">
    <property type="entry name" value="TAT_signal_seq"/>
    <property type="match status" value="1"/>
</dbReference>
<dbReference type="Proteomes" id="UP000319897">
    <property type="component" value="Unassembled WGS sequence"/>
</dbReference>
<dbReference type="Gene3D" id="3.40.50.10540">
    <property type="entry name" value="Crotonobetainyl-coa:carnitine coa-transferase, domain 1"/>
    <property type="match status" value="2"/>
</dbReference>
<proteinExistence type="predicted"/>
<reference evidence="1 2" key="1">
    <citation type="submission" date="2019-06" db="EMBL/GenBank/DDBJ databases">
        <authorList>
            <person name="Lee I."/>
            <person name="Jang G.I."/>
            <person name="Hwang C.Y."/>
        </authorList>
    </citation>
    <scope>NUCLEOTIDE SEQUENCE [LARGE SCALE GENOMIC DNA]</scope>
    <source>
        <strain evidence="1 2">PAMC 28131</strain>
    </source>
</reference>
<dbReference type="AlphaFoldDB" id="A0A501XIZ2"/>
<gene>
    <name evidence="1" type="ORF">FJQ54_10415</name>
</gene>
<evidence type="ECO:0000313" key="2">
    <source>
        <dbReference type="Proteomes" id="UP000319897"/>
    </source>
</evidence>
<dbReference type="PROSITE" id="PS51318">
    <property type="entry name" value="TAT"/>
    <property type="match status" value="1"/>
</dbReference>
<dbReference type="SUPFAM" id="SSF89796">
    <property type="entry name" value="CoA-transferase family III (CaiB/BaiF)"/>
    <property type="match status" value="2"/>
</dbReference>
<keyword evidence="2" id="KW-1185">Reference proteome</keyword>
<dbReference type="InterPro" id="IPR019546">
    <property type="entry name" value="TAT_signal_bac_arc"/>
</dbReference>
<dbReference type="InterPro" id="IPR003673">
    <property type="entry name" value="CoA-Trfase_fam_III"/>
</dbReference>
<dbReference type="InterPro" id="IPR006311">
    <property type="entry name" value="TAT_signal"/>
</dbReference>
<dbReference type="InterPro" id="IPR044855">
    <property type="entry name" value="CoA-Trfase_III_dom3_sf"/>
</dbReference>
<comment type="caution">
    <text evidence="1">The sequence shown here is derived from an EMBL/GenBank/DDBJ whole genome shotgun (WGS) entry which is preliminary data.</text>
</comment>
<name>A0A501XIZ2_9SPHN</name>
<sequence>MPAPAARTAARPATGRQRQFRFGGPAARSTIISALYDPSHCTGISRILRGTNSVRVSRKQAMDFSRRDFIETAGLAAAGAAVSSAIPAAAQSNSFNIMQTFAGFMRDIGGAIGDAGGKVSFTGADPIIRSHFRVGSAMAIPAMGAGLGAAAIWRERTGQSQDLTVDLRESIYNVNPLIGAIKLMAQRDGLIPAADEIPRDFIVPTVNGLMLQAPLGLGNPVSFVPFETKDGRYFNLTGIYPHLMDRALNTLKSQPGQENIRKAFKQVNAFEFEEELAANGGVGVVHRTRAEWLAHPEGKVLAATPLIEIVKIADGAPVPWSADPTQPLSGLKVLSNTHVIAGTCSSRTLAEYGAEVLHIARDQAFEHEALVIDVNVGMRSAFVDLRNPDQNKRMKSLVPQADVFVENYRLGTLDRLGFGAEELANGHKGIIYLSCNANSMTGPWASRGGFDMEGLSTSGFTIEEGAGGPPRFPPTLVMNDYIAGYLGAAGVIAALRRRAREGGSYHVRVSLTRAAMWYASLGKFPDTKFDLSGPNNRMISPEILVAQTPYGEVRRVGPQVKLSRTPGRWRTPLVAVRGGDTVSWAS</sequence>
<dbReference type="Pfam" id="PF02515">
    <property type="entry name" value="CoA_transf_3"/>
    <property type="match status" value="1"/>
</dbReference>
<protein>
    <submittedName>
        <fullName evidence="1">Twin-arginine translocation signal domain-containing protein</fullName>
    </submittedName>
</protein>
<accession>A0A501XIZ2</accession>
<dbReference type="InterPro" id="IPR023606">
    <property type="entry name" value="CoA-Trfase_III_dom_1_sf"/>
</dbReference>
<dbReference type="InterPro" id="IPR050509">
    <property type="entry name" value="CoA-transferase_III"/>
</dbReference>
<evidence type="ECO:0000313" key="1">
    <source>
        <dbReference type="EMBL" id="TPE60425.1"/>
    </source>
</evidence>
<dbReference type="GO" id="GO:0003824">
    <property type="term" value="F:catalytic activity"/>
    <property type="evidence" value="ECO:0007669"/>
    <property type="project" value="InterPro"/>
</dbReference>
<dbReference type="OrthoDB" id="7457784at2"/>
<dbReference type="EMBL" id="VFSU01000026">
    <property type="protein sequence ID" value="TPE60425.1"/>
    <property type="molecule type" value="Genomic_DNA"/>
</dbReference>